<proteinExistence type="predicted"/>
<keyword evidence="4 5" id="KW-0472">Membrane</keyword>
<feature type="transmembrane region" description="Helical" evidence="5">
    <location>
        <begin position="6"/>
        <end position="23"/>
    </location>
</feature>
<keyword evidence="7" id="KW-1185">Reference proteome</keyword>
<evidence type="ECO:0000256" key="3">
    <source>
        <dbReference type="ARBA" id="ARBA00022989"/>
    </source>
</evidence>
<organism evidence="6 7">
    <name type="scientific">Peribacillus loiseleuriae</name>
    <dbReference type="NCBI Taxonomy" id="1679170"/>
    <lineage>
        <taxon>Bacteria</taxon>
        <taxon>Bacillati</taxon>
        <taxon>Bacillota</taxon>
        <taxon>Bacilli</taxon>
        <taxon>Bacillales</taxon>
        <taxon>Bacillaceae</taxon>
        <taxon>Peribacillus</taxon>
    </lineage>
</organism>
<dbReference type="PANTHER" id="PTHR35529">
    <property type="entry name" value="MANGANESE EFFLUX PUMP MNTP-RELATED"/>
    <property type="match status" value="1"/>
</dbReference>
<dbReference type="PATRIC" id="fig|1679170.3.peg.4100"/>
<dbReference type="Proteomes" id="UP000037146">
    <property type="component" value="Unassembled WGS sequence"/>
</dbReference>
<dbReference type="STRING" id="1679170.AC625_18055"/>
<dbReference type="EMBL" id="LFZW01000001">
    <property type="protein sequence ID" value="KMY51209.1"/>
    <property type="molecule type" value="Genomic_DNA"/>
</dbReference>
<dbReference type="RefSeq" id="WP_049682557.1">
    <property type="nucleotide sequence ID" value="NZ_LFZW01000001.1"/>
</dbReference>
<feature type="transmembrane region" description="Helical" evidence="5">
    <location>
        <begin position="148"/>
        <end position="172"/>
    </location>
</feature>
<protein>
    <submittedName>
        <fullName evidence="6">Membrane protein</fullName>
    </submittedName>
</protein>
<keyword evidence="3 5" id="KW-1133">Transmembrane helix</keyword>
<evidence type="ECO:0000313" key="6">
    <source>
        <dbReference type="EMBL" id="KMY51209.1"/>
    </source>
</evidence>
<dbReference type="PANTHER" id="PTHR35529:SF2">
    <property type="entry name" value="SPORULATION PROTEIN YTAF-RELATED"/>
    <property type="match status" value="1"/>
</dbReference>
<keyword evidence="1" id="KW-1003">Cell membrane</keyword>
<dbReference type="InterPro" id="IPR003810">
    <property type="entry name" value="Mntp/YtaF"/>
</dbReference>
<feature type="transmembrane region" description="Helical" evidence="5">
    <location>
        <begin position="35"/>
        <end position="52"/>
    </location>
</feature>
<comment type="caution">
    <text evidence="6">The sequence shown here is derived from an EMBL/GenBank/DDBJ whole genome shotgun (WGS) entry which is preliminary data.</text>
</comment>
<dbReference type="OrthoDB" id="1679205at2"/>
<reference evidence="7" key="1">
    <citation type="submission" date="2015-07" db="EMBL/GenBank/DDBJ databases">
        <title>Genome sequencing project for genomic taxonomy and phylogenomics of Bacillus-like bacteria.</title>
        <authorList>
            <person name="Liu B."/>
            <person name="Wang J."/>
            <person name="Zhu Y."/>
            <person name="Liu G."/>
            <person name="Chen Q."/>
            <person name="Chen Z."/>
            <person name="Lan J."/>
            <person name="Che J."/>
            <person name="Ge C."/>
            <person name="Shi H."/>
            <person name="Pan Z."/>
            <person name="Liu X."/>
        </authorList>
    </citation>
    <scope>NUCLEOTIDE SEQUENCE [LARGE SCALE GENOMIC DNA]</scope>
    <source>
        <strain evidence="7">FJAT-27997</strain>
    </source>
</reference>
<evidence type="ECO:0000256" key="1">
    <source>
        <dbReference type="ARBA" id="ARBA00022475"/>
    </source>
</evidence>
<accession>A0A0K9GWY5</accession>
<sequence length="212" mass="22837">MWLQLIFLAFAVSMDGFGVGMTFGMRKMRIPFKSIAVIACCSALSVGMAMVIGDFITRFVSVEAAAKTGGIILILLGSWILFQYYRSKKRVGEEQTHDTEKILFNFEIKSLGVAINILQKPMNADFDKSGTITGVEAIVLGFALSLDAFGAGIGAAMLGISPFILSISIALMSSLFLWSGLQSGKLLSSNKIVQHLSYLPGVLLIIIGLCKL</sequence>
<dbReference type="AlphaFoldDB" id="A0A0K9GWY5"/>
<evidence type="ECO:0000313" key="7">
    <source>
        <dbReference type="Proteomes" id="UP000037146"/>
    </source>
</evidence>
<feature type="transmembrane region" description="Helical" evidence="5">
    <location>
        <begin position="64"/>
        <end position="82"/>
    </location>
</feature>
<evidence type="ECO:0000256" key="4">
    <source>
        <dbReference type="ARBA" id="ARBA00023136"/>
    </source>
</evidence>
<dbReference type="NCBIfam" id="TIGR02840">
    <property type="entry name" value="spore_YtaF"/>
    <property type="match status" value="1"/>
</dbReference>
<name>A0A0K9GWY5_9BACI</name>
<keyword evidence="2 5" id="KW-0812">Transmembrane</keyword>
<gene>
    <name evidence="6" type="ORF">AC625_18055</name>
</gene>
<feature type="transmembrane region" description="Helical" evidence="5">
    <location>
        <begin position="192"/>
        <end position="210"/>
    </location>
</feature>
<dbReference type="Pfam" id="PF02659">
    <property type="entry name" value="Mntp"/>
    <property type="match status" value="2"/>
</dbReference>
<evidence type="ECO:0000256" key="2">
    <source>
        <dbReference type="ARBA" id="ARBA00022692"/>
    </source>
</evidence>
<evidence type="ECO:0000256" key="5">
    <source>
        <dbReference type="SAM" id="Phobius"/>
    </source>
</evidence>
<dbReference type="InterPro" id="IPR014205">
    <property type="entry name" value="Spore_YtaF"/>
</dbReference>